<evidence type="ECO:0000313" key="3">
    <source>
        <dbReference type="EMBL" id="AIN96465.1"/>
    </source>
</evidence>
<evidence type="ECO:0000313" key="4">
    <source>
        <dbReference type="Proteomes" id="UP000063063"/>
    </source>
</evidence>
<gene>
    <name evidence="3" type="ORF">LPMP_130350</name>
</gene>
<evidence type="ECO:0000256" key="1">
    <source>
        <dbReference type="SAM" id="MobiDB-lite"/>
    </source>
</evidence>
<accession>A0A088RKV3</accession>
<reference evidence="3 4" key="1">
    <citation type="journal article" date="2015" name="Sci. Rep.">
        <title>The genome of Leishmania panamensis: insights into genomics of the L. (Viannia) subgenus.</title>
        <authorList>
            <person name="Llanes A."/>
            <person name="Restrepo C.M."/>
            <person name="Vecchio G.D."/>
            <person name="Anguizola F.J."/>
            <person name="Lleonart R."/>
        </authorList>
    </citation>
    <scope>NUCLEOTIDE SEQUENCE [LARGE SCALE GENOMIC DNA]</scope>
    <source>
        <strain evidence="3 4">MHOM/PA/94/PSC-1</strain>
    </source>
</reference>
<evidence type="ECO:0000259" key="2">
    <source>
        <dbReference type="PROSITE" id="PS50004"/>
    </source>
</evidence>
<dbReference type="AlphaFoldDB" id="A0A088RKV3"/>
<sequence length="497" mass="56175">MVSGLVEFEILRGKNYPQTEDDPNPCTTQVTVAVVGALSGAILSAVQLSSIQQNSNAPFYNDKLNFKLEEASENVCFSITVSEHSRRKMPFVLFYGKQLIELSKLKSKQRFVIPLFPEEENNRQIEIGAEPLVLEKSRTEPLLSVSIQFTKDKILDTVDPYSDVDISGKDLSLDGSNQLVPEGNQYVWLRLKSDKKWTNSYQCELLVVWRSRAPLEAEPQGNTKPRKGTTGGMGGVAGEVDSARTLGDIITKKWCCHRTHQVLTRICLTAEKYGKKITDLTFTPREEIEFRTNKKERCVLLERICEEKLKYAGSNRLQDWLNRIWILFVTGVDNDPAGPRTLSYEVRKAVHDAQFTEEDAIILQACLLFSFIPSLKYEVCQALSESDYQVSPSEKRRELTGFEASQCMVTPSQRLFTHVFIFFVGPLLDTLTEAEIVKAAAEFKPAIWDAQQRIAEGAKSTIGHHRRNNDGSIVKGNGIRIDHLDKLGHRKQTPRFV</sequence>
<dbReference type="InterPro" id="IPR000008">
    <property type="entry name" value="C2_dom"/>
</dbReference>
<name>A0A088RKV3_LEIPA</name>
<proteinExistence type="predicted"/>
<protein>
    <recommendedName>
        <fullName evidence="2">C2 domain-containing protein</fullName>
    </recommendedName>
</protein>
<dbReference type="GeneID" id="22573145"/>
<dbReference type="VEuPathDB" id="TriTrypDB:LPMP_130350"/>
<dbReference type="PROSITE" id="PS50004">
    <property type="entry name" value="C2"/>
    <property type="match status" value="1"/>
</dbReference>
<dbReference type="EMBL" id="CP009382">
    <property type="protein sequence ID" value="AIN96465.1"/>
    <property type="molecule type" value="Genomic_DNA"/>
</dbReference>
<dbReference type="OrthoDB" id="258593at2759"/>
<organism evidence="3 4">
    <name type="scientific">Leishmania panamensis</name>
    <dbReference type="NCBI Taxonomy" id="5679"/>
    <lineage>
        <taxon>Eukaryota</taxon>
        <taxon>Discoba</taxon>
        <taxon>Euglenozoa</taxon>
        <taxon>Kinetoplastea</taxon>
        <taxon>Metakinetoplastina</taxon>
        <taxon>Trypanosomatida</taxon>
        <taxon>Trypanosomatidae</taxon>
        <taxon>Leishmaniinae</taxon>
        <taxon>Leishmania</taxon>
        <taxon>Leishmania guyanensis species complex</taxon>
    </lineage>
</organism>
<dbReference type="KEGG" id="lpan:LPMP_130350"/>
<dbReference type="eggNOG" id="ENOG502QU2Y">
    <property type="taxonomic scope" value="Eukaryota"/>
</dbReference>
<dbReference type="RefSeq" id="XP_010697118.1">
    <property type="nucleotide sequence ID" value="XM_010698816.1"/>
</dbReference>
<dbReference type="Proteomes" id="UP000063063">
    <property type="component" value="Chromosome 13"/>
</dbReference>
<keyword evidence="4" id="KW-1185">Reference proteome</keyword>
<feature type="domain" description="C2" evidence="2">
    <location>
        <begin position="1"/>
        <end position="115"/>
    </location>
</feature>
<feature type="region of interest" description="Disordered" evidence="1">
    <location>
        <begin position="217"/>
        <end position="237"/>
    </location>
</feature>